<feature type="chain" id="PRO_5005111640" description="Carboxylic ester hydrolase" evidence="6">
    <location>
        <begin position="19"/>
        <end position="550"/>
    </location>
</feature>
<dbReference type="Pfam" id="PF00135">
    <property type="entry name" value="COesterase"/>
    <property type="match status" value="1"/>
</dbReference>
<organism evidence="8">
    <name type="scientific">Oxya chinensis</name>
    <dbReference type="NCBI Taxonomy" id="165482"/>
    <lineage>
        <taxon>Eukaryota</taxon>
        <taxon>Metazoa</taxon>
        <taxon>Ecdysozoa</taxon>
        <taxon>Arthropoda</taxon>
        <taxon>Hexapoda</taxon>
        <taxon>Insecta</taxon>
        <taxon>Pterygota</taxon>
        <taxon>Neoptera</taxon>
        <taxon>Polyneoptera</taxon>
        <taxon>Orthoptera</taxon>
        <taxon>Caelifera</taxon>
        <taxon>Acrididea</taxon>
        <taxon>Acridomorpha</taxon>
        <taxon>Acridoidea</taxon>
        <taxon>Acrididae</taxon>
        <taxon>Oxyinae</taxon>
        <taxon>Oxya</taxon>
    </lineage>
</organism>
<accession>A0A0C5K9J4</accession>
<evidence type="ECO:0000256" key="3">
    <source>
        <dbReference type="ARBA" id="ARBA00022487"/>
    </source>
</evidence>
<dbReference type="InterPro" id="IPR002018">
    <property type="entry name" value="CarbesteraseB"/>
</dbReference>
<protein>
    <recommendedName>
        <fullName evidence="6">Carboxylic ester hydrolase</fullName>
        <ecNumber evidence="6">3.1.1.-</ecNumber>
    </recommendedName>
</protein>
<dbReference type="Gene3D" id="3.40.50.1820">
    <property type="entry name" value="alpha/beta hydrolase"/>
    <property type="match status" value="1"/>
</dbReference>
<feature type="domain" description="Carboxylesterase type B" evidence="7">
    <location>
        <begin position="32"/>
        <end position="543"/>
    </location>
</feature>
<keyword evidence="5" id="KW-0325">Glycoprotein</keyword>
<dbReference type="GO" id="GO:0052689">
    <property type="term" value="F:carboxylic ester hydrolase activity"/>
    <property type="evidence" value="ECO:0007669"/>
    <property type="project" value="UniProtKB-KW"/>
</dbReference>
<dbReference type="ESTHER" id="9orth-a0a0c5k9j4">
    <property type="family name" value="Carb_B_Arthropoda"/>
</dbReference>
<evidence type="ECO:0000256" key="1">
    <source>
        <dbReference type="ARBA" id="ARBA00005964"/>
    </source>
</evidence>
<evidence type="ECO:0000313" key="8">
    <source>
        <dbReference type="EMBL" id="AJP62549.1"/>
    </source>
</evidence>
<comment type="similarity">
    <text evidence="2">Belongs to the 'GDXG' lipolytic enzyme family.</text>
</comment>
<dbReference type="PANTHER" id="PTHR43142:SF1">
    <property type="entry name" value="CARBOXYLIC ESTER HYDROLASE"/>
    <property type="match status" value="1"/>
</dbReference>
<keyword evidence="3" id="KW-0719">Serine esterase</keyword>
<evidence type="ECO:0000259" key="7">
    <source>
        <dbReference type="Pfam" id="PF00135"/>
    </source>
</evidence>
<dbReference type="PANTHER" id="PTHR43142">
    <property type="entry name" value="CARBOXYLIC ESTER HYDROLASE"/>
    <property type="match status" value="1"/>
</dbReference>
<dbReference type="EMBL" id="KP114637">
    <property type="protein sequence ID" value="AJP62549.1"/>
    <property type="molecule type" value="mRNA"/>
</dbReference>
<dbReference type="InterPro" id="IPR019826">
    <property type="entry name" value="Carboxylesterase_B_AS"/>
</dbReference>
<dbReference type="PROSITE" id="PS01173">
    <property type="entry name" value="LIPASE_GDXG_HIS"/>
    <property type="match status" value="1"/>
</dbReference>
<keyword evidence="6" id="KW-0732">Signal</keyword>
<dbReference type="EC" id="3.1.1.-" evidence="6"/>
<keyword evidence="4 6" id="KW-0378">Hydrolase</keyword>
<evidence type="ECO:0000256" key="5">
    <source>
        <dbReference type="ARBA" id="ARBA00023180"/>
    </source>
</evidence>
<evidence type="ECO:0000256" key="2">
    <source>
        <dbReference type="ARBA" id="ARBA00010515"/>
    </source>
</evidence>
<comment type="similarity">
    <text evidence="1 6">Belongs to the type-B carboxylesterase/lipase family.</text>
</comment>
<dbReference type="InterPro" id="IPR002168">
    <property type="entry name" value="Lipase_GDXG_HIS_AS"/>
</dbReference>
<reference evidence="8" key="1">
    <citation type="submission" date="2014-11" db="EMBL/GenBank/DDBJ databases">
        <title>Bioinformatics analysis of carboxylesterase genes from Oxya chinensis.</title>
        <authorList>
            <person name="Liu J."/>
            <person name="Zhang J."/>
            <person name="Li D."/>
            <person name="Zhang T."/>
            <person name="Zhang J."/>
            <person name="Ma E."/>
        </authorList>
    </citation>
    <scope>NUCLEOTIDE SEQUENCE</scope>
</reference>
<sequence>MFARFAVFCLLAAFCVSAQERRITVSLPSGLQVIGLNTTTVRGVPYFSFRGIPYAVPPVGELRYTDPIPYRSTGSVEAVADAPHCAQESGGREDCLYLNVYTPQVPSRDGDNAVKLPVMVWLHGGGFVEGSGTAAAHGPDFLVDSGVILVTVNYRLGVLGFLSTGDSVVPGNMGLKDQVAALQWVKDNIANFGGDPGNVILSGVSAGASSAFFHMMSPLSKGLFHRVIAMGGSPLNPWSFSETAKERSHRLAENLGLKTTDSKELVAFLRTIPAEKFPEAMKDALNDEDKERLFMFVFVPSVEPNVEGAFLTEHPADILKSGKYINVPLLTGVASREGKFLMKWTGLADDPEKIKHLNENFIKIIGPDLRLSTKGERDTAANKIREFYFAGKPVTNETFEQLVDLLSDMYFLEGMNSTISSMATKAEFPIYFYRFSYEGTLSPISVFTFNGVAGASHGEDGGYLFTMGATPLNLDPQSNEHKVRKIIVKMWTNFMKTGEPTEEPYDDDNIAWPKYTLKEHEFMDINVKLSIQRKLEPRRLGFWREILPSS</sequence>
<dbReference type="AlphaFoldDB" id="A0A0C5K9J4"/>
<proteinExistence type="evidence at transcript level"/>
<dbReference type="SUPFAM" id="SSF53474">
    <property type="entry name" value="alpha/beta-Hydrolases"/>
    <property type="match status" value="1"/>
</dbReference>
<name>A0A0C5K9J4_9ORTH</name>
<dbReference type="InterPro" id="IPR019819">
    <property type="entry name" value="Carboxylesterase_B_CS"/>
</dbReference>
<dbReference type="InterPro" id="IPR029058">
    <property type="entry name" value="AB_hydrolase_fold"/>
</dbReference>
<evidence type="ECO:0000256" key="6">
    <source>
        <dbReference type="RuleBase" id="RU361235"/>
    </source>
</evidence>
<evidence type="ECO:0000256" key="4">
    <source>
        <dbReference type="ARBA" id="ARBA00022801"/>
    </source>
</evidence>
<feature type="signal peptide" evidence="6">
    <location>
        <begin position="1"/>
        <end position="18"/>
    </location>
</feature>
<dbReference type="PROSITE" id="PS00941">
    <property type="entry name" value="CARBOXYLESTERASE_B_2"/>
    <property type="match status" value="1"/>
</dbReference>
<dbReference type="PROSITE" id="PS00122">
    <property type="entry name" value="CARBOXYLESTERASE_B_1"/>
    <property type="match status" value="1"/>
</dbReference>
<gene>
    <name evidence="8" type="primary">CesA8</name>
</gene>